<dbReference type="Gene3D" id="1.20.81.30">
    <property type="entry name" value="Type II secretion system (T2SS), domain F"/>
    <property type="match status" value="1"/>
</dbReference>
<keyword evidence="9" id="KW-1185">Reference proteome</keyword>
<comment type="caution">
    <text evidence="8">The sequence shown here is derived from an EMBL/GenBank/DDBJ whole genome shotgun (WGS) entry which is preliminary data.</text>
</comment>
<proteinExistence type="predicted"/>
<keyword evidence="4 6" id="KW-1133">Transmembrane helix</keyword>
<reference evidence="8 9" key="1">
    <citation type="submission" date="2015-02" db="EMBL/GenBank/DDBJ databases">
        <title>Draft genome sequences of ten Microbacterium spp. with emphasis on heavy metal contaminated environments.</title>
        <authorList>
            <person name="Corretto E."/>
        </authorList>
    </citation>
    <scope>NUCLEOTIDE SEQUENCE [LARGE SCALE GENOMIC DNA]</scope>
    <source>
        <strain evidence="8 9">ARN176</strain>
    </source>
</reference>
<feature type="domain" description="Type II secretion system protein GspF" evidence="7">
    <location>
        <begin position="171"/>
        <end position="295"/>
    </location>
</feature>
<dbReference type="AlphaFoldDB" id="A0A0F0LNC3"/>
<name>A0A0F0LNC3_9MICO</name>
<keyword evidence="3 6" id="KW-0812">Transmembrane</keyword>
<feature type="transmembrane region" description="Helical" evidence="6">
    <location>
        <begin position="133"/>
        <end position="154"/>
    </location>
</feature>
<feature type="transmembrane region" description="Helical" evidence="6">
    <location>
        <begin position="67"/>
        <end position="85"/>
    </location>
</feature>
<feature type="transmembrane region" description="Helical" evidence="6">
    <location>
        <begin position="106"/>
        <end position="127"/>
    </location>
</feature>
<gene>
    <name evidence="8" type="ORF">RS86_02228</name>
</gene>
<organism evidence="8 9">
    <name type="scientific">Microbacterium azadirachtae</name>
    <dbReference type="NCBI Taxonomy" id="582680"/>
    <lineage>
        <taxon>Bacteria</taxon>
        <taxon>Bacillati</taxon>
        <taxon>Actinomycetota</taxon>
        <taxon>Actinomycetes</taxon>
        <taxon>Micrococcales</taxon>
        <taxon>Microbacteriaceae</taxon>
        <taxon>Microbacterium</taxon>
    </lineage>
</organism>
<comment type="subcellular location">
    <subcellularLocation>
        <location evidence="1">Cell membrane</location>
        <topology evidence="1">Multi-pass membrane protein</topology>
    </subcellularLocation>
</comment>
<dbReference type="Proteomes" id="UP000033740">
    <property type="component" value="Unassembled WGS sequence"/>
</dbReference>
<dbReference type="EMBL" id="JYIX01000035">
    <property type="protein sequence ID" value="KJL33051.1"/>
    <property type="molecule type" value="Genomic_DNA"/>
</dbReference>
<evidence type="ECO:0000256" key="3">
    <source>
        <dbReference type="ARBA" id="ARBA00022692"/>
    </source>
</evidence>
<dbReference type="PANTHER" id="PTHR35007:SF2">
    <property type="entry name" value="PILUS ASSEMBLE PROTEIN"/>
    <property type="match status" value="1"/>
</dbReference>
<evidence type="ECO:0000256" key="4">
    <source>
        <dbReference type="ARBA" id="ARBA00022989"/>
    </source>
</evidence>
<dbReference type="STRING" id="582680.RS86_02228"/>
<accession>A0A0F0LNC3</accession>
<evidence type="ECO:0000313" key="9">
    <source>
        <dbReference type="Proteomes" id="UP000033740"/>
    </source>
</evidence>
<dbReference type="GO" id="GO:0005886">
    <property type="term" value="C:plasma membrane"/>
    <property type="evidence" value="ECO:0007669"/>
    <property type="project" value="UniProtKB-SubCell"/>
</dbReference>
<dbReference type="InterPro" id="IPR042094">
    <property type="entry name" value="T2SS_GspF_sf"/>
</dbReference>
<dbReference type="RefSeq" id="WP_045272286.1">
    <property type="nucleotide sequence ID" value="NZ_JYIX01000035.1"/>
</dbReference>
<keyword evidence="5 6" id="KW-0472">Membrane</keyword>
<sequence length="308" mass="32071">MNSLSDIAVSVLLGGLLAAGVLLALAAFPRWRWANLSLRIAPYVRDVADLADPAARLPWRMPAGGSWTARITGVFGLFGGGDVGVARRMSQAGLSGGSRTFRSRQLVWVLFGLGAGAGATVVLVLIGRLSASAVLLPVLTAVTAGAGCDALLGLRAKARVRRLTEELPTVLEFLALCLSAGEGLPDALRRVGQAGSGELSGELRGVILAVNTGSSLADALSECAQRLQIPPLTRAADQVIAALERGAPLAAVLQAQASDAREETKRDLIEQAGRKEILMMLPLVFLILPLSVLFAVFPGVFILRLGIG</sequence>
<feature type="transmembrane region" description="Helical" evidence="6">
    <location>
        <begin position="7"/>
        <end position="28"/>
    </location>
</feature>
<protein>
    <submittedName>
        <fullName evidence="8">Bacterial type II secretion system protein F domain protein</fullName>
    </submittedName>
</protein>
<dbReference type="Pfam" id="PF00482">
    <property type="entry name" value="T2SSF"/>
    <property type="match status" value="1"/>
</dbReference>
<dbReference type="InterPro" id="IPR018076">
    <property type="entry name" value="T2SS_GspF_dom"/>
</dbReference>
<dbReference type="PATRIC" id="fig|582680.6.peg.2293"/>
<evidence type="ECO:0000256" key="6">
    <source>
        <dbReference type="SAM" id="Phobius"/>
    </source>
</evidence>
<evidence type="ECO:0000259" key="7">
    <source>
        <dbReference type="Pfam" id="PF00482"/>
    </source>
</evidence>
<evidence type="ECO:0000313" key="8">
    <source>
        <dbReference type="EMBL" id="KJL33051.1"/>
    </source>
</evidence>
<keyword evidence="2" id="KW-1003">Cell membrane</keyword>
<evidence type="ECO:0000256" key="5">
    <source>
        <dbReference type="ARBA" id="ARBA00023136"/>
    </source>
</evidence>
<evidence type="ECO:0000256" key="2">
    <source>
        <dbReference type="ARBA" id="ARBA00022475"/>
    </source>
</evidence>
<evidence type="ECO:0000256" key="1">
    <source>
        <dbReference type="ARBA" id="ARBA00004651"/>
    </source>
</evidence>
<feature type="transmembrane region" description="Helical" evidence="6">
    <location>
        <begin position="283"/>
        <end position="307"/>
    </location>
</feature>
<dbReference type="PANTHER" id="PTHR35007">
    <property type="entry name" value="INTEGRAL MEMBRANE PROTEIN-RELATED"/>
    <property type="match status" value="1"/>
</dbReference>